<evidence type="ECO:0000256" key="11">
    <source>
        <dbReference type="RuleBase" id="RU367023"/>
    </source>
</evidence>
<keyword evidence="10" id="KW-0012">Acyltransferase</keyword>
<accession>A0AB34JIK6</accession>
<dbReference type="InterPro" id="IPR007130">
    <property type="entry name" value="DAGAT"/>
</dbReference>
<keyword evidence="14" id="KW-1185">Reference proteome</keyword>
<keyword evidence="4 11" id="KW-0808">Transferase</keyword>
<evidence type="ECO:0000256" key="12">
    <source>
        <dbReference type="SAM" id="SignalP"/>
    </source>
</evidence>
<feature type="transmembrane region" description="Helical" evidence="11">
    <location>
        <begin position="68"/>
        <end position="90"/>
    </location>
</feature>
<proteinExistence type="inferred from homology"/>
<reference evidence="13 14" key="1">
    <citation type="journal article" date="2024" name="Science">
        <title>Giant polyketide synthase enzymes in the biosynthesis of giant marine polyether toxins.</title>
        <authorList>
            <person name="Fallon T.R."/>
            <person name="Shende V.V."/>
            <person name="Wierzbicki I.H."/>
            <person name="Pendleton A.L."/>
            <person name="Watervoot N.F."/>
            <person name="Auber R.P."/>
            <person name="Gonzalez D.J."/>
            <person name="Wisecaver J.H."/>
            <person name="Moore B.S."/>
        </authorList>
    </citation>
    <scope>NUCLEOTIDE SEQUENCE [LARGE SCALE GENOMIC DNA]</scope>
    <source>
        <strain evidence="13 14">12B1</strain>
    </source>
</reference>
<evidence type="ECO:0000313" key="14">
    <source>
        <dbReference type="Proteomes" id="UP001515480"/>
    </source>
</evidence>
<feature type="transmembrane region" description="Helical" evidence="11">
    <location>
        <begin position="34"/>
        <end position="56"/>
    </location>
</feature>
<gene>
    <name evidence="13" type="ORF">AB1Y20_021405</name>
</gene>
<sequence length="318" mass="35072">MLVLLSLLLPALLAVWLMSTAAARHQFPHWGPDSVAWFAATFCKLLCALFGLTFAIEESDKAAQSLKRPFIAVVSPHGCFPLTMIGLGAWRFRPGLKGITDSRFDRLNARFAGATVLFTIPLLRELLLLCGVRDASGPSMKRLIEEGATVAVNPGGIWEMVQSRADGETAYVQKGLGFVRIAMETGTPLVPCYSFGENQVLRGSGFLIGPRLWIARRFRVGLPLFTGRWGLPYPFAMPLPTKVTFVIGRQIEVGQPNANPTESQVDAIFKEYLSELCRLFLENAPRLLPSAVAAKGLRIERIGHGIVREVFPHEIERD</sequence>
<dbReference type="AlphaFoldDB" id="A0AB34JIK6"/>
<name>A0AB34JIK6_PRYPA</name>
<evidence type="ECO:0000256" key="9">
    <source>
        <dbReference type="ARBA" id="ARBA00023136"/>
    </source>
</evidence>
<evidence type="ECO:0000256" key="5">
    <source>
        <dbReference type="ARBA" id="ARBA00022692"/>
    </source>
</evidence>
<keyword evidence="12" id="KW-0732">Signal</keyword>
<dbReference type="Pfam" id="PF03982">
    <property type="entry name" value="DAGAT"/>
    <property type="match status" value="1"/>
</dbReference>
<keyword evidence="5 11" id="KW-0812">Transmembrane</keyword>
<keyword evidence="6 11" id="KW-0256">Endoplasmic reticulum</keyword>
<dbReference type="GO" id="GO:0005789">
    <property type="term" value="C:endoplasmic reticulum membrane"/>
    <property type="evidence" value="ECO:0007669"/>
    <property type="project" value="UniProtKB-SubCell"/>
</dbReference>
<evidence type="ECO:0000256" key="10">
    <source>
        <dbReference type="ARBA" id="ARBA00023315"/>
    </source>
</evidence>
<evidence type="ECO:0000256" key="6">
    <source>
        <dbReference type="ARBA" id="ARBA00022824"/>
    </source>
</evidence>
<dbReference type="GO" id="GO:0019432">
    <property type="term" value="P:triglyceride biosynthetic process"/>
    <property type="evidence" value="ECO:0007669"/>
    <property type="project" value="TreeGrafter"/>
</dbReference>
<keyword evidence="7 11" id="KW-1133">Transmembrane helix</keyword>
<evidence type="ECO:0000256" key="3">
    <source>
        <dbReference type="ARBA" id="ARBA00022516"/>
    </source>
</evidence>
<comment type="caution">
    <text evidence="13">The sequence shown here is derived from an EMBL/GenBank/DDBJ whole genome shotgun (WGS) entry which is preliminary data.</text>
</comment>
<keyword evidence="9 11" id="KW-0472">Membrane</keyword>
<evidence type="ECO:0000256" key="8">
    <source>
        <dbReference type="ARBA" id="ARBA00023098"/>
    </source>
</evidence>
<organism evidence="13 14">
    <name type="scientific">Prymnesium parvum</name>
    <name type="common">Toxic golden alga</name>
    <dbReference type="NCBI Taxonomy" id="97485"/>
    <lineage>
        <taxon>Eukaryota</taxon>
        <taxon>Haptista</taxon>
        <taxon>Haptophyta</taxon>
        <taxon>Prymnesiophyceae</taxon>
        <taxon>Prymnesiales</taxon>
        <taxon>Prymnesiaceae</taxon>
        <taxon>Prymnesium</taxon>
    </lineage>
</organism>
<evidence type="ECO:0000256" key="4">
    <source>
        <dbReference type="ARBA" id="ARBA00022679"/>
    </source>
</evidence>
<comment type="subcellular location">
    <subcellularLocation>
        <location evidence="1 11">Endoplasmic reticulum membrane</location>
        <topology evidence="1 11">Multi-pass membrane protein</topology>
    </subcellularLocation>
</comment>
<feature type="chain" id="PRO_5044263672" description="Acyltransferase" evidence="12">
    <location>
        <begin position="24"/>
        <end position="318"/>
    </location>
</feature>
<comment type="similarity">
    <text evidence="2 11">Belongs to the diacylglycerol acyltransferase family.</text>
</comment>
<dbReference type="PANTHER" id="PTHR12317:SF63">
    <property type="entry name" value="DIACYLGLYCEROL O-ACYLTRANSFERASE 2"/>
    <property type="match status" value="1"/>
</dbReference>
<feature type="signal peptide" evidence="12">
    <location>
        <begin position="1"/>
        <end position="23"/>
    </location>
</feature>
<evidence type="ECO:0000256" key="7">
    <source>
        <dbReference type="ARBA" id="ARBA00022989"/>
    </source>
</evidence>
<dbReference type="GO" id="GO:0004144">
    <property type="term" value="F:diacylglycerol O-acyltransferase activity"/>
    <property type="evidence" value="ECO:0007669"/>
    <property type="project" value="TreeGrafter"/>
</dbReference>
<dbReference type="PANTHER" id="PTHR12317">
    <property type="entry name" value="DIACYLGLYCEROL O-ACYLTRANSFERASE"/>
    <property type="match status" value="1"/>
</dbReference>
<dbReference type="EMBL" id="JBGBPQ010000007">
    <property type="protein sequence ID" value="KAL1521751.1"/>
    <property type="molecule type" value="Genomic_DNA"/>
</dbReference>
<dbReference type="EC" id="2.3.1.-" evidence="11"/>
<keyword evidence="8" id="KW-0443">Lipid metabolism</keyword>
<evidence type="ECO:0000313" key="13">
    <source>
        <dbReference type="EMBL" id="KAL1521751.1"/>
    </source>
</evidence>
<keyword evidence="3" id="KW-0444">Lipid biosynthesis</keyword>
<protein>
    <recommendedName>
        <fullName evidence="11">Acyltransferase</fullName>
        <ecNumber evidence="11">2.3.1.-</ecNumber>
    </recommendedName>
</protein>
<dbReference type="Proteomes" id="UP001515480">
    <property type="component" value="Unassembled WGS sequence"/>
</dbReference>
<evidence type="ECO:0000256" key="1">
    <source>
        <dbReference type="ARBA" id="ARBA00004477"/>
    </source>
</evidence>
<evidence type="ECO:0000256" key="2">
    <source>
        <dbReference type="ARBA" id="ARBA00005420"/>
    </source>
</evidence>